<sequence length="517" mass="56932">AASFHGVGKKIDNLHQHVVETAAYPGNGRTKHFSQAGVPDENSSGSMRSLINDSYSSKRSQIPGVVGVQSATSSSGASQERARSESVAGGLVWQADAAFPSKQQGNASARLSSQNPRPETFRQLKVLAERKSGLPVASSGSAAASEQVPPRVHARSLYDASSRQQSAENSGASSRQSDTRLASRKRFAEAHLRRSADAARSLPKCGGMPSSFGPRFTEQSEPPVRTKSYLGKRGVVLPLNLYGRQVQVRTEHGRRGRRTATNRRSLAPGEEALVRCLNNLGKCDNHSMAAALNLRGMREALRRDRPMLKGRPRSCAVVGNSGGMMHHKYGPFIDKHDYVMRINILPMTRHRDHLGWKVDGRVLSYKMTKDVATASGYRPDNPSVEFFIWFPASTAEAKARIEKKFPTNRVHVMPQTFLNSAVLAFKALRTELLRLGYGPFEDWEFMTSGMHAVMGLVRSCDVVDLYGFTTDMNARGPYWFTGRKVPPRSGQTQHAWDHERMVLRLLHAAGAIHVCTS</sequence>
<evidence type="ECO:0000313" key="12">
    <source>
        <dbReference type="EMBL" id="JAC63028.1"/>
    </source>
</evidence>
<proteinExistence type="inferred from homology"/>
<evidence type="ECO:0000256" key="9">
    <source>
        <dbReference type="ARBA" id="ARBA00023136"/>
    </source>
</evidence>
<dbReference type="GO" id="GO:0000139">
    <property type="term" value="C:Golgi membrane"/>
    <property type="evidence" value="ECO:0007669"/>
    <property type="project" value="UniProtKB-SubCell"/>
</dbReference>
<evidence type="ECO:0000256" key="5">
    <source>
        <dbReference type="ARBA" id="ARBA00022692"/>
    </source>
</evidence>
<feature type="compositionally biased region" description="Polar residues" evidence="11">
    <location>
        <begin position="159"/>
        <end position="180"/>
    </location>
</feature>
<evidence type="ECO:0000256" key="2">
    <source>
        <dbReference type="ARBA" id="ARBA00006003"/>
    </source>
</evidence>
<evidence type="ECO:0000256" key="6">
    <source>
        <dbReference type="ARBA" id="ARBA00022968"/>
    </source>
</evidence>
<dbReference type="GO" id="GO:0009311">
    <property type="term" value="P:oligosaccharide metabolic process"/>
    <property type="evidence" value="ECO:0007669"/>
    <property type="project" value="TreeGrafter"/>
</dbReference>
<keyword evidence="10" id="KW-0325">Glycoprotein</keyword>
<feature type="non-terminal residue" evidence="12">
    <location>
        <position position="1"/>
    </location>
</feature>
<evidence type="ECO:0000256" key="4">
    <source>
        <dbReference type="ARBA" id="ARBA00022679"/>
    </source>
</evidence>
<evidence type="ECO:0000256" key="1">
    <source>
        <dbReference type="ARBA" id="ARBA00004323"/>
    </source>
</evidence>
<protein>
    <submittedName>
        <fullName evidence="12">Beta-galactoside alpha--sialyltransferase 1</fullName>
    </submittedName>
</protein>
<reference evidence="12" key="1">
    <citation type="submission" date="2014-05" db="EMBL/GenBank/DDBJ databases">
        <title>The transcriptome of the halophilic microalga Tetraselmis sp. GSL018 isolated from the Great Salt Lake, Utah.</title>
        <authorList>
            <person name="Jinkerson R.E."/>
            <person name="D'Adamo S."/>
            <person name="Posewitz M.C."/>
        </authorList>
    </citation>
    <scope>NUCLEOTIDE SEQUENCE</scope>
    <source>
        <strain evidence="12">GSL018</strain>
    </source>
</reference>
<dbReference type="EMBL" id="GBEZ01023900">
    <property type="protein sequence ID" value="JAC63028.1"/>
    <property type="molecule type" value="Transcribed_RNA"/>
</dbReference>
<dbReference type="InterPro" id="IPR050943">
    <property type="entry name" value="Glycosyltr_29_Sialyltrsf"/>
</dbReference>
<feature type="region of interest" description="Disordered" evidence="11">
    <location>
        <begin position="25"/>
        <end position="83"/>
    </location>
</feature>
<dbReference type="CDD" id="cd19952">
    <property type="entry name" value="GT29"/>
    <property type="match status" value="1"/>
</dbReference>
<dbReference type="GO" id="GO:0003828">
    <property type="term" value="F:alpha-N-acetylneuraminate alpha-2,8-sialyltransferase activity"/>
    <property type="evidence" value="ECO:0007669"/>
    <property type="project" value="TreeGrafter"/>
</dbReference>
<keyword evidence="5" id="KW-0812">Transmembrane</keyword>
<dbReference type="InterPro" id="IPR001675">
    <property type="entry name" value="Glyco_trans_29"/>
</dbReference>
<dbReference type="Gene3D" id="3.90.1480.20">
    <property type="entry name" value="Glycosyl transferase family 29"/>
    <property type="match status" value="1"/>
</dbReference>
<dbReference type="InterPro" id="IPR038578">
    <property type="entry name" value="GT29-like_sf"/>
</dbReference>
<feature type="compositionally biased region" description="Basic and acidic residues" evidence="11">
    <location>
        <begin position="186"/>
        <end position="197"/>
    </location>
</feature>
<feature type="region of interest" description="Disordered" evidence="11">
    <location>
        <begin position="135"/>
        <end position="224"/>
    </location>
</feature>
<keyword evidence="3 12" id="KW-0328">Glycosyltransferase</keyword>
<keyword evidence="4 12" id="KW-0808">Transferase</keyword>
<comment type="similarity">
    <text evidence="2">Belongs to the glycosyltransferase 29 family.</text>
</comment>
<evidence type="ECO:0000256" key="7">
    <source>
        <dbReference type="ARBA" id="ARBA00022989"/>
    </source>
</evidence>
<evidence type="ECO:0000256" key="10">
    <source>
        <dbReference type="ARBA" id="ARBA00023180"/>
    </source>
</evidence>
<dbReference type="AlphaFoldDB" id="A0A061QTI8"/>
<keyword evidence="8" id="KW-0333">Golgi apparatus</keyword>
<keyword evidence="6" id="KW-0735">Signal-anchor</keyword>
<dbReference type="GO" id="GO:0006491">
    <property type="term" value="P:N-glycan processing"/>
    <property type="evidence" value="ECO:0007669"/>
    <property type="project" value="TreeGrafter"/>
</dbReference>
<evidence type="ECO:0000256" key="3">
    <source>
        <dbReference type="ARBA" id="ARBA00022676"/>
    </source>
</evidence>
<evidence type="ECO:0000256" key="11">
    <source>
        <dbReference type="SAM" id="MobiDB-lite"/>
    </source>
</evidence>
<organism evidence="12">
    <name type="scientific">Tetraselmis sp. GSL018</name>
    <dbReference type="NCBI Taxonomy" id="582737"/>
    <lineage>
        <taxon>Eukaryota</taxon>
        <taxon>Viridiplantae</taxon>
        <taxon>Chlorophyta</taxon>
        <taxon>core chlorophytes</taxon>
        <taxon>Chlorodendrophyceae</taxon>
        <taxon>Chlorodendrales</taxon>
        <taxon>Chlorodendraceae</taxon>
        <taxon>Tetraselmis</taxon>
    </lineage>
</organism>
<dbReference type="PANTHER" id="PTHR11987:SF53">
    <property type="entry name" value="ALPHA-2,8-SIALYLTRANSFERASE 8F-LIKE"/>
    <property type="match status" value="1"/>
</dbReference>
<name>A0A061QTI8_9CHLO</name>
<dbReference type="Pfam" id="PF00777">
    <property type="entry name" value="Glyco_transf_29"/>
    <property type="match status" value="1"/>
</dbReference>
<keyword evidence="9" id="KW-0472">Membrane</keyword>
<comment type="subcellular location">
    <subcellularLocation>
        <location evidence="1">Golgi apparatus membrane</location>
        <topology evidence="1">Single-pass type II membrane protein</topology>
    </subcellularLocation>
</comment>
<gene>
    <name evidence="12" type="ORF">TSPGSL018_21689</name>
</gene>
<evidence type="ECO:0000256" key="8">
    <source>
        <dbReference type="ARBA" id="ARBA00023034"/>
    </source>
</evidence>
<feature type="compositionally biased region" description="Polar residues" evidence="11">
    <location>
        <begin position="69"/>
        <end position="78"/>
    </location>
</feature>
<feature type="compositionally biased region" description="Polar residues" evidence="11">
    <location>
        <begin position="41"/>
        <end position="60"/>
    </location>
</feature>
<keyword evidence="7" id="KW-1133">Transmembrane helix</keyword>
<dbReference type="PANTHER" id="PTHR11987">
    <property type="entry name" value="ALPHA-2,8-SIALYLTRANSFERASE"/>
    <property type="match status" value="1"/>
</dbReference>
<accession>A0A061QTI8</accession>